<comment type="caution">
    <text evidence="2">The sequence shown here is derived from an EMBL/GenBank/DDBJ whole genome shotgun (WGS) entry which is preliminary data.</text>
</comment>
<sequence>MQTDADARTCPVWGGWERIDLSGHLSVRFRLTAQHDPDPQSRPLRTPIPLHPTNPKDEMLGQTKVKPHCLYSMSQTELHCQERELAVRHRQ</sequence>
<gene>
    <name evidence="2" type="ORF">SKAU_G00010920</name>
</gene>
<evidence type="ECO:0000313" key="3">
    <source>
        <dbReference type="Proteomes" id="UP001152622"/>
    </source>
</evidence>
<accession>A0A9Q1GA05</accession>
<dbReference type="AlphaFoldDB" id="A0A9Q1GA05"/>
<dbReference type="EMBL" id="JAINUF010000001">
    <property type="protein sequence ID" value="KAJ8380314.1"/>
    <property type="molecule type" value="Genomic_DNA"/>
</dbReference>
<dbReference type="Proteomes" id="UP001152622">
    <property type="component" value="Chromosome 1"/>
</dbReference>
<proteinExistence type="predicted"/>
<reference evidence="2" key="1">
    <citation type="journal article" date="2023" name="Science">
        <title>Genome structures resolve the early diversification of teleost fishes.</title>
        <authorList>
            <person name="Parey E."/>
            <person name="Louis A."/>
            <person name="Montfort J."/>
            <person name="Bouchez O."/>
            <person name="Roques C."/>
            <person name="Iampietro C."/>
            <person name="Lluch J."/>
            <person name="Castinel A."/>
            <person name="Donnadieu C."/>
            <person name="Desvignes T."/>
            <person name="Floi Bucao C."/>
            <person name="Jouanno E."/>
            <person name="Wen M."/>
            <person name="Mejri S."/>
            <person name="Dirks R."/>
            <person name="Jansen H."/>
            <person name="Henkel C."/>
            <person name="Chen W.J."/>
            <person name="Zahm M."/>
            <person name="Cabau C."/>
            <person name="Klopp C."/>
            <person name="Thompson A.W."/>
            <person name="Robinson-Rechavi M."/>
            <person name="Braasch I."/>
            <person name="Lecointre G."/>
            <person name="Bobe J."/>
            <person name="Postlethwait J.H."/>
            <person name="Berthelot C."/>
            <person name="Roest Crollius H."/>
            <person name="Guiguen Y."/>
        </authorList>
    </citation>
    <scope>NUCLEOTIDE SEQUENCE</scope>
    <source>
        <strain evidence="2">WJC10195</strain>
    </source>
</reference>
<name>A0A9Q1GA05_SYNKA</name>
<evidence type="ECO:0000313" key="2">
    <source>
        <dbReference type="EMBL" id="KAJ8380314.1"/>
    </source>
</evidence>
<keyword evidence="3" id="KW-1185">Reference proteome</keyword>
<protein>
    <submittedName>
        <fullName evidence="2">Uncharacterized protein</fullName>
    </submittedName>
</protein>
<organism evidence="2 3">
    <name type="scientific">Synaphobranchus kaupii</name>
    <name type="common">Kaup's arrowtooth eel</name>
    <dbReference type="NCBI Taxonomy" id="118154"/>
    <lineage>
        <taxon>Eukaryota</taxon>
        <taxon>Metazoa</taxon>
        <taxon>Chordata</taxon>
        <taxon>Craniata</taxon>
        <taxon>Vertebrata</taxon>
        <taxon>Euteleostomi</taxon>
        <taxon>Actinopterygii</taxon>
        <taxon>Neopterygii</taxon>
        <taxon>Teleostei</taxon>
        <taxon>Anguilliformes</taxon>
        <taxon>Synaphobranchidae</taxon>
        <taxon>Synaphobranchus</taxon>
    </lineage>
</organism>
<evidence type="ECO:0000256" key="1">
    <source>
        <dbReference type="SAM" id="MobiDB-lite"/>
    </source>
</evidence>
<feature type="region of interest" description="Disordered" evidence="1">
    <location>
        <begin position="33"/>
        <end position="60"/>
    </location>
</feature>